<evidence type="ECO:0000313" key="2">
    <source>
        <dbReference type="Proteomes" id="UP000380867"/>
    </source>
</evidence>
<dbReference type="Proteomes" id="UP000380867">
    <property type="component" value="Unassembled WGS sequence"/>
</dbReference>
<sequence length="168" mass="18624">MTAAFFSDTTVLVNFEVIDRWDVLSTLVKDGGAWVASVENECRDWVRDYPTIHTSASGIFGEAIRPDSAEHIDTRVIRDAMANPADDHPRKHLGEAETIAILQRRFPEARFVTDDRAAFIVATASKIRCYGTGDLLFAAQRSGLVTEAERGSFLAALRDNGNYPQSYV</sequence>
<gene>
    <name evidence="1" type="ORF">ESP70_002540</name>
</gene>
<dbReference type="EMBL" id="SDPQ02000001">
    <property type="protein sequence ID" value="KAA1399659.1"/>
    <property type="molecule type" value="Genomic_DNA"/>
</dbReference>
<dbReference type="RefSeq" id="WP_149687794.1">
    <property type="nucleotide sequence ID" value="NZ_SDPQ02000001.1"/>
</dbReference>
<comment type="caution">
    <text evidence="1">The sequence shown here is derived from an EMBL/GenBank/DDBJ whole genome shotgun (WGS) entry which is preliminary data.</text>
</comment>
<dbReference type="InterPro" id="IPR021799">
    <property type="entry name" value="PIN-like_prokaryotic"/>
</dbReference>
<accession>A0A5M4FHE1</accession>
<evidence type="ECO:0008006" key="3">
    <source>
        <dbReference type="Google" id="ProtNLM"/>
    </source>
</evidence>
<proteinExistence type="predicted"/>
<organism evidence="1 2">
    <name type="scientific">Aeromicrobium ginsengisoli</name>
    <dbReference type="NCBI Taxonomy" id="363867"/>
    <lineage>
        <taxon>Bacteria</taxon>
        <taxon>Bacillati</taxon>
        <taxon>Actinomycetota</taxon>
        <taxon>Actinomycetes</taxon>
        <taxon>Propionibacteriales</taxon>
        <taxon>Nocardioidaceae</taxon>
        <taxon>Aeromicrobium</taxon>
    </lineage>
</organism>
<evidence type="ECO:0000313" key="1">
    <source>
        <dbReference type="EMBL" id="KAA1399659.1"/>
    </source>
</evidence>
<name>A0A5M4FHE1_9ACTN</name>
<keyword evidence="2" id="KW-1185">Reference proteome</keyword>
<protein>
    <recommendedName>
        <fullName evidence="3">PIN domain-containing protein</fullName>
    </recommendedName>
</protein>
<dbReference type="Pfam" id="PF11848">
    <property type="entry name" value="DUF3368"/>
    <property type="match status" value="1"/>
</dbReference>
<reference evidence="1" key="1">
    <citation type="submission" date="2019-09" db="EMBL/GenBank/DDBJ databases">
        <authorList>
            <person name="Li J."/>
        </authorList>
    </citation>
    <scope>NUCLEOTIDE SEQUENCE [LARGE SCALE GENOMIC DNA]</scope>
    <source>
        <strain evidence="1">JCM 14732</strain>
    </source>
</reference>
<dbReference type="OrthoDB" id="3733361at2"/>
<dbReference type="AlphaFoldDB" id="A0A5M4FHE1"/>